<gene>
    <name evidence="2" type="ORF">MHUMG1_02146</name>
</gene>
<dbReference type="EMBL" id="JACEFI010000003">
    <property type="protein sequence ID" value="KAH0599360.1"/>
    <property type="molecule type" value="Genomic_DNA"/>
</dbReference>
<keyword evidence="3" id="KW-1185">Reference proteome</keyword>
<dbReference type="AlphaFoldDB" id="A0A9P8MFJ9"/>
<comment type="caution">
    <text evidence="2">The sequence shown here is derived from an EMBL/GenBank/DDBJ whole genome shotgun (WGS) entry which is preliminary data.</text>
</comment>
<dbReference type="Proteomes" id="UP000764110">
    <property type="component" value="Unassembled WGS sequence"/>
</dbReference>
<name>A0A9P8MFJ9_9HYPO</name>
<evidence type="ECO:0000313" key="2">
    <source>
        <dbReference type="EMBL" id="KAH0599360.1"/>
    </source>
</evidence>
<reference evidence="2 3" key="1">
    <citation type="submission" date="2020-07" db="EMBL/GenBank/DDBJ databases">
        <title>Metarhizium humberi genome.</title>
        <authorList>
            <person name="Lysoe E."/>
        </authorList>
    </citation>
    <scope>NUCLEOTIDE SEQUENCE [LARGE SCALE GENOMIC DNA]</scope>
    <source>
        <strain evidence="2 3">ESALQ1638</strain>
    </source>
</reference>
<feature type="region of interest" description="Disordered" evidence="1">
    <location>
        <begin position="165"/>
        <end position="192"/>
    </location>
</feature>
<sequence length="313" mass="34853">MALRRRFKLVELILSELRDRDRIGAGLGLADKLAKVNKLPFSLGRAAPAPASTRDSRDHGLECITQRGQRRTWLCWMRLRGRGAGRASVVPPLLQTGQRDEAYANNLYDENHAPAVPSLPPINYVRFYLTVAERKEPTSALREYMGVLHMAFPLATSFSPTFEDVPSPKYMPSPPSSPATPPGAGDEQGKKDDKGRRLLLHQNPSYQENLRIRQRNLLSTLDHLDAKLEPLLDVDTGKAIAGFPETLRDIDKLGYDEGVRILKAVGESDVHGDEYDVLYHVRRWAASKLFCLPLQVFRVLTAGADFGVGSEAD</sequence>
<accession>A0A9P8MFJ9</accession>
<evidence type="ECO:0000313" key="3">
    <source>
        <dbReference type="Proteomes" id="UP000764110"/>
    </source>
</evidence>
<protein>
    <submittedName>
        <fullName evidence="2">Uncharacterized protein</fullName>
    </submittedName>
</protein>
<evidence type="ECO:0000256" key="1">
    <source>
        <dbReference type="SAM" id="MobiDB-lite"/>
    </source>
</evidence>
<organism evidence="2 3">
    <name type="scientific">Metarhizium humberi</name>
    <dbReference type="NCBI Taxonomy" id="2596975"/>
    <lineage>
        <taxon>Eukaryota</taxon>
        <taxon>Fungi</taxon>
        <taxon>Dikarya</taxon>
        <taxon>Ascomycota</taxon>
        <taxon>Pezizomycotina</taxon>
        <taxon>Sordariomycetes</taxon>
        <taxon>Hypocreomycetidae</taxon>
        <taxon>Hypocreales</taxon>
        <taxon>Clavicipitaceae</taxon>
        <taxon>Metarhizium</taxon>
    </lineage>
</organism>
<proteinExistence type="predicted"/>
<feature type="compositionally biased region" description="Pro residues" evidence="1">
    <location>
        <begin position="169"/>
        <end position="181"/>
    </location>
</feature>